<evidence type="ECO:0000256" key="6">
    <source>
        <dbReference type="ARBA" id="ARBA00023136"/>
    </source>
</evidence>
<keyword evidence="10" id="KW-1185">Reference proteome</keyword>
<dbReference type="EMBL" id="BAABJV010000019">
    <property type="protein sequence ID" value="GAA4792328.1"/>
    <property type="molecule type" value="Genomic_DNA"/>
</dbReference>
<organism evidence="9 10">
    <name type="scientific">Streptomyces sanyensis</name>
    <dbReference type="NCBI Taxonomy" id="568869"/>
    <lineage>
        <taxon>Bacteria</taxon>
        <taxon>Bacillati</taxon>
        <taxon>Actinomycetota</taxon>
        <taxon>Actinomycetes</taxon>
        <taxon>Kitasatosporales</taxon>
        <taxon>Streptomycetaceae</taxon>
        <taxon>Streptomyces</taxon>
    </lineage>
</organism>
<evidence type="ECO:0000313" key="10">
    <source>
        <dbReference type="Proteomes" id="UP001501147"/>
    </source>
</evidence>
<evidence type="ECO:0000256" key="5">
    <source>
        <dbReference type="ARBA" id="ARBA00022989"/>
    </source>
</evidence>
<dbReference type="PANTHER" id="PTHR23513:SF6">
    <property type="entry name" value="MAJOR FACILITATOR SUPERFAMILY ASSOCIATED DOMAIN-CONTAINING PROTEIN"/>
    <property type="match status" value="1"/>
</dbReference>
<comment type="caution">
    <text evidence="9">The sequence shown here is derived from an EMBL/GenBank/DDBJ whole genome shotgun (WGS) entry which is preliminary data.</text>
</comment>
<evidence type="ECO:0000313" key="9">
    <source>
        <dbReference type="EMBL" id="GAA4792328.1"/>
    </source>
</evidence>
<protein>
    <recommendedName>
        <fullName evidence="11">MFS transporter</fullName>
    </recommendedName>
</protein>
<evidence type="ECO:0000256" key="3">
    <source>
        <dbReference type="ARBA" id="ARBA00022475"/>
    </source>
</evidence>
<sequence>MAGVLGQLPPALLALHARALADRHSKRRQMITSDLVSAAALATVPVAGALGALALAQLMIVAVVQRAASVLHDAAAISLLPSLVDRSLIQRSNSRVGALFAIAATAGSHLGAALTALLGPARALIGDVASFLISAGCAVRIQTAEPAQAARPKARRPCEEIGEGLRYVRGVLTSTRSDSDGDLPETARAGHHAGRVAGAGRPVAGGDRGIRTARGRNALPSSRGLRNAQAEGAGIEPAFFVLFPVFPAAPRTRK</sequence>
<evidence type="ECO:0000256" key="1">
    <source>
        <dbReference type="ARBA" id="ARBA00004651"/>
    </source>
</evidence>
<dbReference type="Gene3D" id="1.20.1250.20">
    <property type="entry name" value="MFS general substrate transporter like domains"/>
    <property type="match status" value="1"/>
</dbReference>
<dbReference type="Pfam" id="PF05977">
    <property type="entry name" value="MFS_3"/>
    <property type="match status" value="1"/>
</dbReference>
<keyword evidence="2" id="KW-0813">Transport</keyword>
<evidence type="ECO:0000256" key="8">
    <source>
        <dbReference type="SAM" id="Phobius"/>
    </source>
</evidence>
<proteinExistence type="predicted"/>
<keyword evidence="4 8" id="KW-0812">Transmembrane</keyword>
<keyword evidence="3" id="KW-1003">Cell membrane</keyword>
<evidence type="ECO:0008006" key="11">
    <source>
        <dbReference type="Google" id="ProtNLM"/>
    </source>
</evidence>
<dbReference type="RefSeq" id="WP_345615744.1">
    <property type="nucleotide sequence ID" value="NZ_BAABJV010000019.1"/>
</dbReference>
<name>A0ABP9B954_9ACTN</name>
<gene>
    <name evidence="9" type="ORF">GCM10023329_50310</name>
</gene>
<feature type="transmembrane region" description="Helical" evidence="8">
    <location>
        <begin position="35"/>
        <end position="56"/>
    </location>
</feature>
<dbReference type="InterPro" id="IPR010290">
    <property type="entry name" value="TM_effector"/>
</dbReference>
<feature type="compositionally biased region" description="Low complexity" evidence="7">
    <location>
        <begin position="195"/>
        <end position="205"/>
    </location>
</feature>
<comment type="subcellular location">
    <subcellularLocation>
        <location evidence="1">Cell membrane</location>
        <topology evidence="1">Multi-pass membrane protein</topology>
    </subcellularLocation>
</comment>
<evidence type="ECO:0000256" key="7">
    <source>
        <dbReference type="SAM" id="MobiDB-lite"/>
    </source>
</evidence>
<evidence type="ECO:0000256" key="2">
    <source>
        <dbReference type="ARBA" id="ARBA00022448"/>
    </source>
</evidence>
<keyword evidence="5 8" id="KW-1133">Transmembrane helix</keyword>
<evidence type="ECO:0000256" key="4">
    <source>
        <dbReference type="ARBA" id="ARBA00022692"/>
    </source>
</evidence>
<reference evidence="10" key="1">
    <citation type="journal article" date="2019" name="Int. J. Syst. Evol. Microbiol.">
        <title>The Global Catalogue of Microorganisms (GCM) 10K type strain sequencing project: providing services to taxonomists for standard genome sequencing and annotation.</title>
        <authorList>
            <consortium name="The Broad Institute Genomics Platform"/>
            <consortium name="The Broad Institute Genome Sequencing Center for Infectious Disease"/>
            <person name="Wu L."/>
            <person name="Ma J."/>
        </authorList>
    </citation>
    <scope>NUCLEOTIDE SEQUENCE [LARGE SCALE GENOMIC DNA]</scope>
    <source>
        <strain evidence="10">JCM 18324</strain>
    </source>
</reference>
<dbReference type="PANTHER" id="PTHR23513">
    <property type="entry name" value="INTEGRAL MEMBRANE EFFLUX PROTEIN-RELATED"/>
    <property type="match status" value="1"/>
</dbReference>
<dbReference type="Proteomes" id="UP001501147">
    <property type="component" value="Unassembled WGS sequence"/>
</dbReference>
<dbReference type="SUPFAM" id="SSF103473">
    <property type="entry name" value="MFS general substrate transporter"/>
    <property type="match status" value="1"/>
</dbReference>
<keyword evidence="6 8" id="KW-0472">Membrane</keyword>
<feature type="region of interest" description="Disordered" evidence="7">
    <location>
        <begin position="175"/>
        <end position="223"/>
    </location>
</feature>
<feature type="transmembrane region" description="Helical" evidence="8">
    <location>
        <begin position="96"/>
        <end position="117"/>
    </location>
</feature>
<accession>A0ABP9B954</accession>
<dbReference type="InterPro" id="IPR036259">
    <property type="entry name" value="MFS_trans_sf"/>
</dbReference>